<organism evidence="4 5">
    <name type="scientific">Erysiphe neolycopersici</name>
    <dbReference type="NCBI Taxonomy" id="212602"/>
    <lineage>
        <taxon>Eukaryota</taxon>
        <taxon>Fungi</taxon>
        <taxon>Dikarya</taxon>
        <taxon>Ascomycota</taxon>
        <taxon>Pezizomycotina</taxon>
        <taxon>Leotiomycetes</taxon>
        <taxon>Erysiphales</taxon>
        <taxon>Erysiphaceae</taxon>
        <taxon>Erysiphe</taxon>
    </lineage>
</organism>
<reference evidence="4 5" key="1">
    <citation type="journal article" date="2018" name="BMC Genomics">
        <title>Comparative genome analyses reveal sequence features reflecting distinct modes of host-adaptation between dicot and monocot powdery mildew.</title>
        <authorList>
            <person name="Wu Y."/>
            <person name="Ma X."/>
            <person name="Pan Z."/>
            <person name="Kale S.D."/>
            <person name="Song Y."/>
            <person name="King H."/>
            <person name="Zhang Q."/>
            <person name="Presley C."/>
            <person name="Deng X."/>
            <person name="Wei C.I."/>
            <person name="Xiao S."/>
        </authorList>
    </citation>
    <scope>NUCLEOTIDE SEQUENCE [LARGE SCALE GENOMIC DNA]</scope>
    <source>
        <strain evidence="4">UMSG2</strain>
    </source>
</reference>
<sequence>MANNKAIAEFPDVENKLQAPSKKSLFERQRADAEAKRQREEAETKAVYEDFVKSFDDGDEGDGYAQSTNDVATFKSVSGSSKRHYTNGQGPGITIGFQTGWGTAPERGRISSGPGSLGPPFSSLNRKRPFESMNSLQRAREKRNDREEKGLLAFDDYEVKDRVSKKLFTLDNDDDERRSEQEEDRAIPKPTVRLASMPPGTSPAAIKALIPPKLHIENLRILPPAGPSVSLERKSMSAIITLAKDTAANDIDAAVNALQNKYLGFGYYLNIQRHLSSAVLSNSESATLTGLGTSLASQPFGAKAVDVSATNRGHAPPSHQGRYAPPTSYDTVGLGRTGPLLHVPVQAPQDIKELKLIHKVIEALLTHGPEFEALLMSRPDVQREEKWAWLWDARSTGAAWYRWRLWEILTGIQTRRNQGKYIPLFEGSSAWKQPSQPLIYEYTTHLGEFVSDSEYNSSSDDNSADEAVRRKNYMGRVPNDAASIATDEKLYLNPLEKAKLTHLLSRLPTTIGTLRKGDVARVTAFAISHAGRGADEVVQMIILNVKKPFAYTSANPYRKKGKDKVAGSDEEEDSDTSAASLVGLYVMSDILSSSSTSGVRHAWKYRQLFEAALKKGHVFEELGRMEKKMNWGRLRAEKWKRSVENILRLWEGWCLFPQESQEFFVGVFDKPPLTAKEMQESRKKEIEEAIGEKGKGSKKWKSVEVKYLDGEADTYKKTVDKDLDEASVDEDIDGEPMADDEDIDGVPMEEEEEEEENADDYPEKNTNESTIPEAKVESRVESTPAPPTRPKRPRAVDMFADSDSDEA</sequence>
<dbReference type="GO" id="GO:0006396">
    <property type="term" value="P:RNA processing"/>
    <property type="evidence" value="ECO:0007669"/>
    <property type="project" value="InterPro"/>
</dbReference>
<feature type="region of interest" description="Disordered" evidence="2">
    <location>
        <begin position="76"/>
        <end position="147"/>
    </location>
</feature>
<keyword evidence="1" id="KW-0694">RNA-binding</keyword>
<feature type="compositionally biased region" description="Basic and acidic residues" evidence="2">
    <location>
        <begin position="175"/>
        <end position="187"/>
    </location>
</feature>
<feature type="region of interest" description="Disordered" evidence="2">
    <location>
        <begin position="719"/>
        <end position="807"/>
    </location>
</feature>
<feature type="compositionally biased region" description="Basic and acidic residues" evidence="2">
    <location>
        <begin position="138"/>
        <end position="147"/>
    </location>
</feature>
<dbReference type="InterPro" id="IPR051485">
    <property type="entry name" value="SR-CTD_assoc_factor"/>
</dbReference>
<dbReference type="Gene3D" id="1.25.40.90">
    <property type="match status" value="1"/>
</dbReference>
<gene>
    <name evidence="4" type="ORF">OnM2_048063</name>
</gene>
<evidence type="ECO:0000259" key="3">
    <source>
        <dbReference type="PROSITE" id="PS51391"/>
    </source>
</evidence>
<dbReference type="PANTHER" id="PTHR23140:SF0">
    <property type="entry name" value="U2 SNRNP-ASSOCIATED SURP MOTIF-CONTAINING PROTEIN"/>
    <property type="match status" value="1"/>
</dbReference>
<dbReference type="PANTHER" id="PTHR23140">
    <property type="entry name" value="RNA PROCESSING PROTEIN LD23810P"/>
    <property type="match status" value="1"/>
</dbReference>
<proteinExistence type="predicted"/>
<name>A0A420HTJ2_9PEZI</name>
<dbReference type="STRING" id="212602.A0A420HTJ2"/>
<evidence type="ECO:0000313" key="5">
    <source>
        <dbReference type="Proteomes" id="UP000286134"/>
    </source>
</evidence>
<dbReference type="GO" id="GO:0005634">
    <property type="term" value="C:nucleus"/>
    <property type="evidence" value="ECO:0007669"/>
    <property type="project" value="TreeGrafter"/>
</dbReference>
<evidence type="ECO:0000256" key="1">
    <source>
        <dbReference type="ARBA" id="ARBA00022884"/>
    </source>
</evidence>
<feature type="compositionally biased region" description="Low complexity" evidence="2">
    <location>
        <begin position="111"/>
        <end position="124"/>
    </location>
</feature>
<dbReference type="InterPro" id="IPR008942">
    <property type="entry name" value="ENTH_VHS"/>
</dbReference>
<feature type="compositionally biased region" description="Basic and acidic residues" evidence="2">
    <location>
        <begin position="24"/>
        <end position="43"/>
    </location>
</feature>
<dbReference type="OrthoDB" id="377209at2759"/>
<dbReference type="PROSITE" id="PS51391">
    <property type="entry name" value="CID"/>
    <property type="match status" value="1"/>
</dbReference>
<protein>
    <submittedName>
        <fullName evidence="4">U2 snRNP-associated SURP motif-containing protein</fullName>
    </submittedName>
</protein>
<feature type="compositionally biased region" description="Acidic residues" evidence="2">
    <location>
        <begin position="722"/>
        <end position="760"/>
    </location>
</feature>
<evidence type="ECO:0000256" key="2">
    <source>
        <dbReference type="SAM" id="MobiDB-lite"/>
    </source>
</evidence>
<dbReference type="InterPro" id="IPR006569">
    <property type="entry name" value="CID_dom"/>
</dbReference>
<dbReference type="AlphaFoldDB" id="A0A420HTJ2"/>
<dbReference type="EMBL" id="MCFK01004805">
    <property type="protein sequence ID" value="RKF60750.1"/>
    <property type="molecule type" value="Genomic_DNA"/>
</dbReference>
<dbReference type="Gene3D" id="1.10.10.790">
    <property type="entry name" value="Surp module"/>
    <property type="match status" value="1"/>
</dbReference>
<dbReference type="GO" id="GO:0003723">
    <property type="term" value="F:RNA binding"/>
    <property type="evidence" value="ECO:0007669"/>
    <property type="project" value="UniProtKB-KW"/>
</dbReference>
<feature type="domain" description="CID" evidence="3">
    <location>
        <begin position="492"/>
        <end position="672"/>
    </location>
</feature>
<keyword evidence="5" id="KW-1185">Reference proteome</keyword>
<accession>A0A420HTJ2</accession>
<dbReference type="InterPro" id="IPR000061">
    <property type="entry name" value="Surp"/>
</dbReference>
<dbReference type="SUPFAM" id="SSF109905">
    <property type="entry name" value="Surp module (SWAP domain)"/>
    <property type="match status" value="1"/>
</dbReference>
<feature type="region of interest" description="Disordered" evidence="2">
    <location>
        <begin position="172"/>
        <end position="200"/>
    </location>
</feature>
<comment type="caution">
    <text evidence="4">The sequence shown here is derived from an EMBL/GenBank/DDBJ whole genome shotgun (WGS) entry which is preliminary data.</text>
</comment>
<feature type="region of interest" description="Disordered" evidence="2">
    <location>
        <begin position="21"/>
        <end position="43"/>
    </location>
</feature>
<dbReference type="Pfam" id="PF01805">
    <property type="entry name" value="Surp"/>
    <property type="match status" value="1"/>
</dbReference>
<dbReference type="Proteomes" id="UP000286134">
    <property type="component" value="Unassembled WGS sequence"/>
</dbReference>
<evidence type="ECO:0000313" key="4">
    <source>
        <dbReference type="EMBL" id="RKF60750.1"/>
    </source>
</evidence>
<dbReference type="InterPro" id="IPR035967">
    <property type="entry name" value="SWAP/Surp_sf"/>
</dbReference>